<dbReference type="OrthoDB" id="1377405at2"/>
<name>A0A2S4NAX1_9FLAO</name>
<evidence type="ECO:0000313" key="1">
    <source>
        <dbReference type="EMBL" id="POS02856.1"/>
    </source>
</evidence>
<gene>
    <name evidence="1" type="ORF">Q361_102169</name>
</gene>
<reference evidence="1 2" key="1">
    <citation type="submission" date="2018-01" db="EMBL/GenBank/DDBJ databases">
        <title>Genomic Encyclopedia of Type Strains, Phase I: the one thousand microbial genomes (KMG-I) project.</title>
        <authorList>
            <person name="Goeker M."/>
        </authorList>
    </citation>
    <scope>NUCLEOTIDE SEQUENCE [LARGE SCALE GENOMIC DNA]</scope>
    <source>
        <strain evidence="1 2">DSM 17960</strain>
    </source>
</reference>
<proteinExistence type="predicted"/>
<protein>
    <submittedName>
        <fullName evidence="1">Uncharacterized protein</fullName>
    </submittedName>
</protein>
<dbReference type="Proteomes" id="UP000237056">
    <property type="component" value="Unassembled WGS sequence"/>
</dbReference>
<dbReference type="RefSeq" id="WP_103725099.1">
    <property type="nucleotide sequence ID" value="NZ_PQNY01000002.1"/>
</dbReference>
<sequence length="139" mass="16534">MKNILFIALLTSTLTYAKIETDTINNWQLYKDKILIFKSNEIEKSNEVILIKSTENFKILKFNMFYDFFENRTSKKMEFIVGNKIIQTFILENEARSSFIVTKKKINSLIKKYKNKVIKLKYYDGIYIKGISVCRVKFI</sequence>
<dbReference type="EMBL" id="PQNY01000002">
    <property type="protein sequence ID" value="POS02856.1"/>
    <property type="molecule type" value="Genomic_DNA"/>
</dbReference>
<comment type="caution">
    <text evidence="1">The sequence shown here is derived from an EMBL/GenBank/DDBJ whole genome shotgun (WGS) entry which is preliminary data.</text>
</comment>
<accession>A0A2S4NAX1</accession>
<evidence type="ECO:0000313" key="2">
    <source>
        <dbReference type="Proteomes" id="UP000237056"/>
    </source>
</evidence>
<keyword evidence="2" id="KW-1185">Reference proteome</keyword>
<dbReference type="AlphaFoldDB" id="A0A2S4NAX1"/>
<organism evidence="1 2">
    <name type="scientific">Flavobacterium croceum DSM 17960</name>
    <dbReference type="NCBI Taxonomy" id="1121886"/>
    <lineage>
        <taxon>Bacteria</taxon>
        <taxon>Pseudomonadati</taxon>
        <taxon>Bacteroidota</taxon>
        <taxon>Flavobacteriia</taxon>
        <taxon>Flavobacteriales</taxon>
        <taxon>Flavobacteriaceae</taxon>
        <taxon>Flavobacterium</taxon>
    </lineage>
</organism>